<comment type="caution">
    <text evidence="4">The sequence shown here is derived from an EMBL/GenBank/DDBJ whole genome shotgun (WGS) entry which is preliminary data.</text>
</comment>
<feature type="non-terminal residue" evidence="4">
    <location>
        <position position="1"/>
    </location>
</feature>
<name>A0AA43RL47_9ACTN</name>
<evidence type="ECO:0000259" key="3">
    <source>
        <dbReference type="Pfam" id="PF01555"/>
    </source>
</evidence>
<dbReference type="GO" id="GO:0032259">
    <property type="term" value="P:methylation"/>
    <property type="evidence" value="ECO:0007669"/>
    <property type="project" value="UniProtKB-KW"/>
</dbReference>
<dbReference type="InterPro" id="IPR029063">
    <property type="entry name" value="SAM-dependent_MTases_sf"/>
</dbReference>
<evidence type="ECO:0000256" key="1">
    <source>
        <dbReference type="ARBA" id="ARBA00022603"/>
    </source>
</evidence>
<dbReference type="Pfam" id="PF01555">
    <property type="entry name" value="N6_N4_Mtase"/>
    <property type="match status" value="1"/>
</dbReference>
<protein>
    <submittedName>
        <fullName evidence="4">Site-specific DNA-methyltransferase</fullName>
        <ecNumber evidence="4">2.1.1.-</ecNumber>
    </submittedName>
</protein>
<keyword evidence="1 4" id="KW-0489">Methyltransferase</keyword>
<dbReference type="GO" id="GO:0008170">
    <property type="term" value="F:N-methyltransferase activity"/>
    <property type="evidence" value="ECO:0007669"/>
    <property type="project" value="InterPro"/>
</dbReference>
<dbReference type="GO" id="GO:0003677">
    <property type="term" value="F:DNA binding"/>
    <property type="evidence" value="ECO:0007669"/>
    <property type="project" value="InterPro"/>
</dbReference>
<evidence type="ECO:0000313" key="5">
    <source>
        <dbReference type="Proteomes" id="UP001168575"/>
    </source>
</evidence>
<proteinExistence type="predicted"/>
<dbReference type="Proteomes" id="UP001168575">
    <property type="component" value="Unassembled WGS sequence"/>
</dbReference>
<dbReference type="Gene3D" id="3.40.50.150">
    <property type="entry name" value="Vaccinia Virus protein VP39"/>
    <property type="match status" value="1"/>
</dbReference>
<dbReference type="SUPFAM" id="SSF53335">
    <property type="entry name" value="S-adenosyl-L-methionine-dependent methyltransferases"/>
    <property type="match status" value="1"/>
</dbReference>
<keyword evidence="2 4" id="KW-0808">Transferase</keyword>
<sequence length="589" mass="67053">LDPPYNTNESTFIYKNNYKHSSWASMIADRVSAAYETLDENGVLMITIDDEELYDLKAVLDTVIGAERYIGTIVIQSNPRGRGINSFYATCHEYCLCYAKNPELAEIVDQELTTEQESAYTGDDDEIAYRLLPFRRSGGWSTPQDRPNSEFSLFFDEQGKLFAVGGERTEEVPAEYVPSCILTIEDGNVVSYSESAFLQKYPSAFKIMPIDTSGLCRVWRWSDREKILRAGEAGDFVLKTEKSYAYVQLKDRIKGGRKPKTIWCDSKYDSSSHGTNLLKSMFGERNVFGFPKSVYSTKDSLHSIVGNDEQSIVLDLFGGSATTGHAVILLNRKDQRKRKYILAEMGEYFDTVTKPRMQKVVYASDWKDGKPQQRDGGISQIIKYMRLESYEDALSNIQLSDNGGQLKSLLGEDYMIHYMVDFESRGSLLDVEAFSNPFAYTMKITEKNECKERSIDLCETFNYLIGLTVTRQSAISYWLSKPAEHPAYEGAVELVSDISGQYAFRQIEGTLPDGRRALVIWRSVTDDIVASNAALDVYFTTYRKNAQDRKYDVIFVNGDSNLENLRRSNEGWTVQMTEIEFKKRMFEEA</sequence>
<evidence type="ECO:0000256" key="2">
    <source>
        <dbReference type="ARBA" id="ARBA00022679"/>
    </source>
</evidence>
<keyword evidence="5" id="KW-1185">Reference proteome</keyword>
<dbReference type="InterPro" id="IPR002941">
    <property type="entry name" value="DNA_methylase_N4/N6"/>
</dbReference>
<gene>
    <name evidence="4" type="ORF">Q3982_08995</name>
</gene>
<accession>A0AA43RL47</accession>
<evidence type="ECO:0000313" key="4">
    <source>
        <dbReference type="EMBL" id="MDO4842796.1"/>
    </source>
</evidence>
<reference evidence="4" key="1">
    <citation type="submission" date="2023-07" db="EMBL/GenBank/DDBJ databases">
        <title>Between Cages and Wild: Unraveling the Impact of Captivity on Animal Microbiomes and Antimicrobial Resistance.</title>
        <authorList>
            <person name="Schmartz G.P."/>
            <person name="Rehner J."/>
            <person name="Schuff M.J."/>
            <person name="Becker S.L."/>
            <person name="Kravczyk M."/>
            <person name="Gurevich A."/>
            <person name="Francke R."/>
            <person name="Mueller R."/>
            <person name="Keller V."/>
            <person name="Keller A."/>
        </authorList>
    </citation>
    <scope>NUCLEOTIDE SEQUENCE</scope>
    <source>
        <strain evidence="4">S12M_St_49</strain>
    </source>
</reference>
<dbReference type="EMBL" id="JAUMVS010000313">
    <property type="protein sequence ID" value="MDO4842796.1"/>
    <property type="molecule type" value="Genomic_DNA"/>
</dbReference>
<dbReference type="AlphaFoldDB" id="A0AA43RL47"/>
<dbReference type="EC" id="2.1.1.-" evidence="4"/>
<organism evidence="4 5">
    <name type="scientific">Phoenicibacter congonensis</name>
    <dbReference type="NCBI Taxonomy" id="1944646"/>
    <lineage>
        <taxon>Bacteria</taxon>
        <taxon>Bacillati</taxon>
        <taxon>Actinomycetota</taxon>
        <taxon>Coriobacteriia</taxon>
        <taxon>Eggerthellales</taxon>
        <taxon>Eggerthellaceae</taxon>
        <taxon>Phoenicibacter</taxon>
    </lineage>
</organism>
<feature type="domain" description="DNA methylase N-4/N-6" evidence="3">
    <location>
        <begin position="2"/>
        <end position="118"/>
    </location>
</feature>